<evidence type="ECO:0000313" key="2">
    <source>
        <dbReference type="EMBL" id="MFC7387443.1"/>
    </source>
</evidence>
<dbReference type="Proteomes" id="UP001596496">
    <property type="component" value="Unassembled WGS sequence"/>
</dbReference>
<name>A0ABW2PIH7_9ACTN</name>
<comment type="caution">
    <text evidence="2">The sequence shown here is derived from an EMBL/GenBank/DDBJ whole genome shotgun (WGS) entry which is preliminary data.</text>
</comment>
<dbReference type="Gene3D" id="3.10.450.50">
    <property type="match status" value="1"/>
</dbReference>
<feature type="domain" description="SnoaL-like" evidence="1">
    <location>
        <begin position="10"/>
        <end position="108"/>
    </location>
</feature>
<evidence type="ECO:0000313" key="3">
    <source>
        <dbReference type="Proteomes" id="UP001596496"/>
    </source>
</evidence>
<keyword evidence="3" id="KW-1185">Reference proteome</keyword>
<proteinExistence type="predicted"/>
<dbReference type="InterPro" id="IPR032710">
    <property type="entry name" value="NTF2-like_dom_sf"/>
</dbReference>
<accession>A0ABW2PIH7</accession>
<dbReference type="RefSeq" id="WP_380831146.1">
    <property type="nucleotide sequence ID" value="NZ_JBHTCG010000038.1"/>
</dbReference>
<dbReference type="SUPFAM" id="SSF54427">
    <property type="entry name" value="NTF2-like"/>
    <property type="match status" value="1"/>
</dbReference>
<sequence>MTRDDMKAIVERMYAAANAGDLDAVEEIFAPDFYSHPMGTTGTEAVKNAWRDIRERYPDLRVTIEDMLIDGDKIALRSTVHGAAGADGRPDPALMEMIRVADGRVTEVWGLTGMVWR</sequence>
<dbReference type="InterPro" id="IPR037401">
    <property type="entry name" value="SnoaL-like"/>
</dbReference>
<gene>
    <name evidence="2" type="ORF">ACFQSB_34935</name>
</gene>
<dbReference type="Pfam" id="PF12680">
    <property type="entry name" value="SnoaL_2"/>
    <property type="match status" value="1"/>
</dbReference>
<evidence type="ECO:0000259" key="1">
    <source>
        <dbReference type="Pfam" id="PF12680"/>
    </source>
</evidence>
<organism evidence="2 3">
    <name type="scientific">Sphaerisporangium rhizosphaerae</name>
    <dbReference type="NCBI Taxonomy" id="2269375"/>
    <lineage>
        <taxon>Bacteria</taxon>
        <taxon>Bacillati</taxon>
        <taxon>Actinomycetota</taxon>
        <taxon>Actinomycetes</taxon>
        <taxon>Streptosporangiales</taxon>
        <taxon>Streptosporangiaceae</taxon>
        <taxon>Sphaerisporangium</taxon>
    </lineage>
</organism>
<reference evidence="3" key="1">
    <citation type="journal article" date="2019" name="Int. J. Syst. Evol. Microbiol.">
        <title>The Global Catalogue of Microorganisms (GCM) 10K type strain sequencing project: providing services to taxonomists for standard genome sequencing and annotation.</title>
        <authorList>
            <consortium name="The Broad Institute Genomics Platform"/>
            <consortium name="The Broad Institute Genome Sequencing Center for Infectious Disease"/>
            <person name="Wu L."/>
            <person name="Ma J."/>
        </authorList>
    </citation>
    <scope>NUCLEOTIDE SEQUENCE [LARGE SCALE GENOMIC DNA]</scope>
    <source>
        <strain evidence="3">CECT 7649</strain>
    </source>
</reference>
<dbReference type="EMBL" id="JBHTCG010000038">
    <property type="protein sequence ID" value="MFC7387443.1"/>
    <property type="molecule type" value="Genomic_DNA"/>
</dbReference>
<protein>
    <submittedName>
        <fullName evidence="2">Ester cyclase</fullName>
    </submittedName>
</protein>